<dbReference type="RefSeq" id="WP_093317128.1">
    <property type="nucleotide sequence ID" value="NZ_FOAF01000001.1"/>
</dbReference>
<feature type="chain" id="PRO_5011582176" evidence="1">
    <location>
        <begin position="21"/>
        <end position="143"/>
    </location>
</feature>
<evidence type="ECO:0000313" key="2">
    <source>
        <dbReference type="EMBL" id="SEK44625.1"/>
    </source>
</evidence>
<dbReference type="OrthoDB" id="764454at2"/>
<dbReference type="SUPFAM" id="SSF54427">
    <property type="entry name" value="NTF2-like"/>
    <property type="match status" value="1"/>
</dbReference>
<proteinExistence type="predicted"/>
<dbReference type="Pfam" id="PF12893">
    <property type="entry name" value="Lumazine_bd_2"/>
    <property type="match status" value="1"/>
</dbReference>
<evidence type="ECO:0000313" key="3">
    <source>
        <dbReference type="Proteomes" id="UP000199421"/>
    </source>
</evidence>
<reference evidence="3" key="1">
    <citation type="submission" date="2016-10" db="EMBL/GenBank/DDBJ databases">
        <authorList>
            <person name="Varghese N."/>
            <person name="Submissions S."/>
        </authorList>
    </citation>
    <scope>NUCLEOTIDE SEQUENCE [LARGE SCALE GENOMIC DNA]</scope>
    <source>
        <strain evidence="3">DSM 18733</strain>
    </source>
</reference>
<dbReference type="EMBL" id="FOAF01000001">
    <property type="protein sequence ID" value="SEK44625.1"/>
    <property type="molecule type" value="Genomic_DNA"/>
</dbReference>
<protein>
    <submittedName>
        <fullName evidence="2">Putative lumazine-binding</fullName>
    </submittedName>
</protein>
<dbReference type="Proteomes" id="UP000199421">
    <property type="component" value="Unassembled WGS sequence"/>
</dbReference>
<dbReference type="InterPro" id="IPR032710">
    <property type="entry name" value="NTF2-like_dom_sf"/>
</dbReference>
<dbReference type="STRING" id="407022.SAMN05661044_00265"/>
<organism evidence="2 3">
    <name type="scientific">Olivibacter domesticus</name>
    <name type="common">Pseudosphingobacterium domesticum</name>
    <dbReference type="NCBI Taxonomy" id="407022"/>
    <lineage>
        <taxon>Bacteria</taxon>
        <taxon>Pseudomonadati</taxon>
        <taxon>Bacteroidota</taxon>
        <taxon>Sphingobacteriia</taxon>
        <taxon>Sphingobacteriales</taxon>
        <taxon>Sphingobacteriaceae</taxon>
        <taxon>Olivibacter</taxon>
    </lineage>
</organism>
<sequence length="143" mass="16172">MKTFITTIVVAFMLTSGTFATTIEKVKRSKIAAINLTLEQYTNAVSKGQVAGIDQLFCEQFHQRYTGKKKTFIFNKSELVGFLKGNKNFQQDCETDYSIVDENNGMAIAKVTMKYRNFSRVDYVTISQNGVGYQISQIVSTFE</sequence>
<evidence type="ECO:0000256" key="1">
    <source>
        <dbReference type="SAM" id="SignalP"/>
    </source>
</evidence>
<keyword evidence="3" id="KW-1185">Reference proteome</keyword>
<dbReference type="AlphaFoldDB" id="A0A1H7H936"/>
<name>A0A1H7H936_OLID1</name>
<dbReference type="InterPro" id="IPR039437">
    <property type="entry name" value="FrzH/put_lumazine-bd"/>
</dbReference>
<accession>A0A1H7H936</accession>
<dbReference type="Gene3D" id="3.10.450.50">
    <property type="match status" value="1"/>
</dbReference>
<gene>
    <name evidence="2" type="ORF">SAMN05661044_00265</name>
</gene>
<keyword evidence="1" id="KW-0732">Signal</keyword>
<feature type="signal peptide" evidence="1">
    <location>
        <begin position="1"/>
        <end position="20"/>
    </location>
</feature>